<accession>A0A7W7Y4X3</accession>
<feature type="region of interest" description="Disordered" evidence="2">
    <location>
        <begin position="1"/>
        <end position="24"/>
    </location>
</feature>
<keyword evidence="4" id="KW-1185">Reference proteome</keyword>
<dbReference type="AlphaFoldDB" id="A0A7W7Y4X3"/>
<gene>
    <name evidence="3" type="ORF">HNR37_001489</name>
</gene>
<evidence type="ECO:0000313" key="4">
    <source>
        <dbReference type="Proteomes" id="UP000528322"/>
    </source>
</evidence>
<feature type="region of interest" description="Disordered" evidence="2">
    <location>
        <begin position="131"/>
        <end position="152"/>
    </location>
</feature>
<dbReference type="RefSeq" id="WP_183732177.1">
    <property type="nucleotide sequence ID" value="NZ_JACHID010000008.1"/>
</dbReference>
<evidence type="ECO:0000256" key="2">
    <source>
        <dbReference type="SAM" id="MobiDB-lite"/>
    </source>
</evidence>
<reference evidence="3 4" key="1">
    <citation type="submission" date="2020-08" db="EMBL/GenBank/DDBJ databases">
        <title>Genomic Encyclopedia of Type Strains, Phase IV (KMG-IV): sequencing the most valuable type-strain genomes for metagenomic binning, comparative biology and taxonomic classification.</title>
        <authorList>
            <person name="Goeker M."/>
        </authorList>
    </citation>
    <scope>NUCLEOTIDE SEQUENCE [LARGE SCALE GENOMIC DNA]</scope>
    <source>
        <strain evidence="3 4">DSM 22071</strain>
    </source>
</reference>
<feature type="compositionally biased region" description="Basic and acidic residues" evidence="2">
    <location>
        <begin position="1"/>
        <end position="10"/>
    </location>
</feature>
<name>A0A7W7Y4X3_9BACT</name>
<dbReference type="PANTHER" id="PTHR35024">
    <property type="entry name" value="HYPOTHETICAL CYTOSOLIC PROTEIN"/>
    <property type="match status" value="1"/>
</dbReference>
<evidence type="ECO:0000313" key="3">
    <source>
        <dbReference type="EMBL" id="MBB5022161.1"/>
    </source>
</evidence>
<dbReference type="PANTHER" id="PTHR35024:SF4">
    <property type="entry name" value="POLYMER-FORMING CYTOSKELETAL PROTEIN"/>
    <property type="match status" value="1"/>
</dbReference>
<dbReference type="InterPro" id="IPR007607">
    <property type="entry name" value="BacA/B"/>
</dbReference>
<dbReference type="Pfam" id="PF04519">
    <property type="entry name" value="Bactofilin"/>
    <property type="match status" value="1"/>
</dbReference>
<comment type="caution">
    <text evidence="3">The sequence shown here is derived from an EMBL/GenBank/DDBJ whole genome shotgun (WGS) entry which is preliminary data.</text>
</comment>
<comment type="similarity">
    <text evidence="1">Belongs to the bactofilin family.</text>
</comment>
<dbReference type="EMBL" id="JACHID010000008">
    <property type="protein sequence ID" value="MBB5022161.1"/>
    <property type="molecule type" value="Genomic_DNA"/>
</dbReference>
<dbReference type="Proteomes" id="UP000528322">
    <property type="component" value="Unassembled WGS sequence"/>
</dbReference>
<feature type="compositionally biased region" description="Polar residues" evidence="2">
    <location>
        <begin position="11"/>
        <end position="22"/>
    </location>
</feature>
<evidence type="ECO:0000256" key="1">
    <source>
        <dbReference type="ARBA" id="ARBA00044755"/>
    </source>
</evidence>
<protein>
    <submittedName>
        <fullName evidence="3">Cytoskeletal protein CcmA (Bactofilin family)</fullName>
    </submittedName>
</protein>
<organism evidence="3 4">
    <name type="scientific">Desulfurispira natronophila</name>
    <dbReference type="NCBI Taxonomy" id="682562"/>
    <lineage>
        <taxon>Bacteria</taxon>
        <taxon>Pseudomonadati</taxon>
        <taxon>Chrysiogenota</taxon>
        <taxon>Chrysiogenia</taxon>
        <taxon>Chrysiogenales</taxon>
        <taxon>Chrysiogenaceae</taxon>
        <taxon>Desulfurispira</taxon>
    </lineage>
</organism>
<feature type="compositionally biased region" description="Polar residues" evidence="2">
    <location>
        <begin position="142"/>
        <end position="152"/>
    </location>
</feature>
<proteinExistence type="inferred from homology"/>
<sequence>MAIFSTERETSAGNNSHQSELTPTVIGNRDTVVGEIRAESDVFIDGKFKGDIYSKKTISVITGGNIDGTFNSDKMVISGKVQGVVRANHVVIKSGGYFEGEMAYRILIIEENGWFEGNCTLLKEDIIVEDSGPSPVAKKPMKNTSNSSSEES</sequence>